<name>A0A066XK35_COLSU</name>
<feature type="transmembrane region" description="Helical" evidence="2">
    <location>
        <begin position="166"/>
        <end position="188"/>
    </location>
</feature>
<protein>
    <submittedName>
        <fullName evidence="3">Uncharacterized protein</fullName>
    </submittedName>
</protein>
<feature type="region of interest" description="Disordered" evidence="1">
    <location>
        <begin position="128"/>
        <end position="161"/>
    </location>
</feature>
<comment type="caution">
    <text evidence="3">The sequence shown here is derived from an EMBL/GenBank/DDBJ whole genome shotgun (WGS) entry which is preliminary data.</text>
</comment>
<dbReference type="AlphaFoldDB" id="A0A066XK35"/>
<dbReference type="STRING" id="1173701.A0A066XK35"/>
<evidence type="ECO:0000256" key="1">
    <source>
        <dbReference type="SAM" id="MobiDB-lite"/>
    </source>
</evidence>
<keyword evidence="2" id="KW-1133">Transmembrane helix</keyword>
<dbReference type="HOGENOM" id="CLU_142957_0_0_1"/>
<gene>
    <name evidence="3" type="ORF">CSUB01_05191</name>
</gene>
<sequence>MLFPYSLRQYFSDASSFLDIQVDHDSRSPSRLEQMKSAVIVAAFTSLANLAAAIPPACLLAVLGQQTSPASVETLCDDFMPVILGNLNSVCLSTDLKPAYDAYASTCSEIGIKVADLPSLSNVSAAPISTPGSSASNSPDAILAPSSPTTTGDNPQQSKPGAAGAIAPHALLFSLLGLSATGFVSVVFL</sequence>
<accession>A0A066XK35</accession>
<keyword evidence="2" id="KW-0812">Transmembrane</keyword>
<keyword evidence="4" id="KW-1185">Reference proteome</keyword>
<evidence type="ECO:0000313" key="3">
    <source>
        <dbReference type="EMBL" id="KDN69247.1"/>
    </source>
</evidence>
<organism evidence="3 4">
    <name type="scientific">Colletotrichum sublineola</name>
    <name type="common">Sorghum anthracnose fungus</name>
    <dbReference type="NCBI Taxonomy" id="1173701"/>
    <lineage>
        <taxon>Eukaryota</taxon>
        <taxon>Fungi</taxon>
        <taxon>Dikarya</taxon>
        <taxon>Ascomycota</taxon>
        <taxon>Pezizomycotina</taxon>
        <taxon>Sordariomycetes</taxon>
        <taxon>Hypocreomycetidae</taxon>
        <taxon>Glomerellales</taxon>
        <taxon>Glomerellaceae</taxon>
        <taxon>Colletotrichum</taxon>
        <taxon>Colletotrichum graminicola species complex</taxon>
    </lineage>
</organism>
<dbReference type="eggNOG" id="ENOG502S1X2">
    <property type="taxonomic scope" value="Eukaryota"/>
</dbReference>
<proteinExistence type="predicted"/>
<evidence type="ECO:0000313" key="4">
    <source>
        <dbReference type="Proteomes" id="UP000027238"/>
    </source>
</evidence>
<reference evidence="4" key="1">
    <citation type="journal article" date="2014" name="Genome Announc.">
        <title>Draft genome sequence of Colletotrichum sublineola, a destructive pathogen of cultivated sorghum.</title>
        <authorList>
            <person name="Baroncelli R."/>
            <person name="Sanz-Martin J.M."/>
            <person name="Rech G.E."/>
            <person name="Sukno S.A."/>
            <person name="Thon M.R."/>
        </authorList>
    </citation>
    <scope>NUCLEOTIDE SEQUENCE [LARGE SCALE GENOMIC DNA]</scope>
    <source>
        <strain evidence="4">TX430BB</strain>
    </source>
</reference>
<evidence type="ECO:0000256" key="2">
    <source>
        <dbReference type="SAM" id="Phobius"/>
    </source>
</evidence>
<feature type="compositionally biased region" description="Polar residues" evidence="1">
    <location>
        <begin position="146"/>
        <end position="159"/>
    </location>
</feature>
<dbReference type="EMBL" id="JMSE01000536">
    <property type="protein sequence ID" value="KDN69247.1"/>
    <property type="molecule type" value="Genomic_DNA"/>
</dbReference>
<keyword evidence="2" id="KW-0472">Membrane</keyword>
<dbReference type="OMA" id="VEYICEV"/>
<dbReference type="Proteomes" id="UP000027238">
    <property type="component" value="Unassembled WGS sequence"/>
</dbReference>
<dbReference type="OrthoDB" id="4850603at2759"/>
<feature type="compositionally biased region" description="Polar residues" evidence="1">
    <location>
        <begin position="130"/>
        <end position="139"/>
    </location>
</feature>